<feature type="compositionally biased region" description="Polar residues" evidence="8">
    <location>
        <begin position="921"/>
        <end position="931"/>
    </location>
</feature>
<keyword evidence="4 7" id="KW-0833">Ubl conjugation pathway</keyword>
<comment type="catalytic activity">
    <reaction evidence="1 7">
        <text>Thiol-dependent hydrolysis of ester, thioester, amide, peptide and isopeptide bonds formed by the C-terminal Gly of ubiquitin (a 76-residue protein attached to proteins as an intracellular targeting signal).</text>
        <dbReference type="EC" id="3.4.19.12"/>
    </reaction>
</comment>
<organism evidence="11 12">
    <name type="scientific">Ramazzottius varieornatus</name>
    <name type="common">Water bear</name>
    <name type="synonym">Tardigrade</name>
    <dbReference type="NCBI Taxonomy" id="947166"/>
    <lineage>
        <taxon>Eukaryota</taxon>
        <taxon>Metazoa</taxon>
        <taxon>Ecdysozoa</taxon>
        <taxon>Tardigrada</taxon>
        <taxon>Eutardigrada</taxon>
        <taxon>Parachela</taxon>
        <taxon>Hypsibioidea</taxon>
        <taxon>Ramazzottiidae</taxon>
        <taxon>Ramazzottius</taxon>
    </lineage>
</organism>
<evidence type="ECO:0000256" key="6">
    <source>
        <dbReference type="ARBA" id="ARBA00022807"/>
    </source>
</evidence>
<dbReference type="InterPro" id="IPR050185">
    <property type="entry name" value="Ub_carboxyl-term_hydrolase"/>
</dbReference>
<dbReference type="SUPFAM" id="SSF54001">
    <property type="entry name" value="Cysteine proteinases"/>
    <property type="match status" value="1"/>
</dbReference>
<feature type="domain" description="USP" evidence="9">
    <location>
        <begin position="309"/>
        <end position="918"/>
    </location>
</feature>
<comment type="caution">
    <text evidence="11">The sequence shown here is derived from an EMBL/GenBank/DDBJ whole genome shotgun (WGS) entry which is preliminary data.</text>
</comment>
<evidence type="ECO:0000256" key="3">
    <source>
        <dbReference type="ARBA" id="ARBA00022670"/>
    </source>
</evidence>
<feature type="compositionally biased region" description="Basic and acidic residues" evidence="8">
    <location>
        <begin position="1"/>
        <end position="10"/>
    </location>
</feature>
<sequence length="939" mass="106280">MVTTKRKQEPSEVVPSSDNSMDVDEKPEVSDKKAELRELKRLLDSDDYPLVANEKWYIISSKYLTQLKQHLEEGGSNQTTNPGAVNNKELIVRSDDQNVLKDDLVEKHDYDFVSETTWNKIVNVFGVVDDAQTIEVRTYESPTFDIKIEARPLAFQCALYPDVNNVKTIRASRSVPIKECTDMLLDKFDVSKSMMSRFWVSLPGEKPYLPNIEDEKTKLNELDLSPKHQIIVETKVPDSTWALDDEEALEKLQAELKSLHESPTGNGTARVAGQNFVKSYNLRSGHTNTRDGSAGINGYDDSPHTPGLVGLGNLGNTCFMNSSLQCLSNVPELTNYFLTNNYTEDVNGENPLGKGGAIANVYAHLLESLWKKQSGGSVYPTDFKKTLSRFTSLFNGAQQDAQESLQYIVDCLHEDLNRVKKKPYFQEDENDKRDDETASREAWERYIARDNSVIVDLFHGQIRSTIQCPDCKKLSVTFDPVCYYSLPLPSTKTKKLSYIYVPYDASKPVSRHKLSNIPNSANISEFLAHAGKQISVQPEYLLPIVLYDNRVDKILKRKQSVDEMQDRDKVFLYQLAHPFDDESHVPAICYLRKIKDADDPSLLTNHGTLFDIPFVISVPKDDKLSAKDLYRMMYSKIQGRLKPTDEAAPSENGVAGDRFQPDADGDIPVEQLERAYGPTEDAEAKENDTPYALFVPNVFTVSTINSFGNAENARIERHQKEPVALPPRNDLFLSANFAEGSVQKHYIKHQLPEDDEKFGRSVGSSADTVELRDCFQLYISPEKLTGNNLWRCPQCKEEKPAMKKLDLWRLPKYMFVHLKRFQYNRFCREKLSTKVKFPLTGLDLTDLVGNKRSREPAVYDLIAVSCHSGGLGGGHYWAMCKNVKDGHWYKFDDSTVRPASEGDVMNETTPYILIYKRQGGNERSSGTSSVPNEEPMDTV</sequence>
<dbReference type="OrthoDB" id="265776at2759"/>
<evidence type="ECO:0000259" key="9">
    <source>
        <dbReference type="PROSITE" id="PS50235"/>
    </source>
</evidence>
<gene>
    <name evidence="11" type="primary">RvY_05476-1</name>
    <name evidence="11" type="synonym">RvY_05476.1</name>
    <name evidence="11" type="ORF">RvY_05476</name>
</gene>
<dbReference type="PANTHER" id="PTHR21646:SF24">
    <property type="entry name" value="UBIQUITIN CARBOXYL-TERMINAL HYDROLASE"/>
    <property type="match status" value="1"/>
</dbReference>
<dbReference type="GO" id="GO:0006508">
    <property type="term" value="P:proteolysis"/>
    <property type="evidence" value="ECO:0007669"/>
    <property type="project" value="UniProtKB-KW"/>
</dbReference>
<keyword evidence="12" id="KW-1185">Reference proteome</keyword>
<keyword evidence="6 7" id="KW-0788">Thiol protease</keyword>
<dbReference type="InterPro" id="IPR018200">
    <property type="entry name" value="USP_CS"/>
</dbReference>
<feature type="domain" description="DUSP" evidence="10">
    <location>
        <begin position="30"/>
        <end position="139"/>
    </location>
</feature>
<dbReference type="InterPro" id="IPR035927">
    <property type="entry name" value="DUSP-like_sf"/>
</dbReference>
<dbReference type="SUPFAM" id="SSF143791">
    <property type="entry name" value="DUSP-like"/>
    <property type="match status" value="1"/>
</dbReference>
<dbReference type="PROSITE" id="PS51283">
    <property type="entry name" value="DUSP"/>
    <property type="match status" value="1"/>
</dbReference>
<dbReference type="Pfam" id="PF00443">
    <property type="entry name" value="UCH"/>
    <property type="match status" value="1"/>
</dbReference>
<feature type="region of interest" description="Disordered" evidence="8">
    <location>
        <begin position="919"/>
        <end position="939"/>
    </location>
</feature>
<evidence type="ECO:0000256" key="5">
    <source>
        <dbReference type="ARBA" id="ARBA00022801"/>
    </source>
</evidence>
<dbReference type="CDD" id="cd02674">
    <property type="entry name" value="Peptidase_C19R"/>
    <property type="match status" value="1"/>
</dbReference>
<proteinExistence type="inferred from homology"/>
<dbReference type="AlphaFoldDB" id="A0A1D1UY79"/>
<dbReference type="EMBL" id="BDGG01000002">
    <property type="protein sequence ID" value="GAU93550.1"/>
    <property type="molecule type" value="Genomic_DNA"/>
</dbReference>
<dbReference type="SMART" id="SM00695">
    <property type="entry name" value="DUSP"/>
    <property type="match status" value="1"/>
</dbReference>
<protein>
    <recommendedName>
        <fullName evidence="7">Ubiquitin carboxyl-terminal hydrolase</fullName>
        <ecNumber evidence="7">3.4.19.12</ecNumber>
    </recommendedName>
</protein>
<evidence type="ECO:0000256" key="2">
    <source>
        <dbReference type="ARBA" id="ARBA00009085"/>
    </source>
</evidence>
<dbReference type="InterPro" id="IPR001394">
    <property type="entry name" value="Peptidase_C19_UCH"/>
</dbReference>
<evidence type="ECO:0000256" key="8">
    <source>
        <dbReference type="SAM" id="MobiDB-lite"/>
    </source>
</evidence>
<dbReference type="STRING" id="947166.A0A1D1UY79"/>
<keyword evidence="5 7" id="KW-0378">Hydrolase</keyword>
<dbReference type="Pfam" id="PF06337">
    <property type="entry name" value="DUSP"/>
    <property type="match status" value="1"/>
</dbReference>
<comment type="similarity">
    <text evidence="2 7">Belongs to the peptidase C19 family.</text>
</comment>
<reference evidence="11 12" key="1">
    <citation type="journal article" date="2016" name="Nat. Commun.">
        <title>Extremotolerant tardigrade genome and improved radiotolerance of human cultured cells by tardigrade-unique protein.</title>
        <authorList>
            <person name="Hashimoto T."/>
            <person name="Horikawa D.D."/>
            <person name="Saito Y."/>
            <person name="Kuwahara H."/>
            <person name="Kozuka-Hata H."/>
            <person name="Shin-I T."/>
            <person name="Minakuchi Y."/>
            <person name="Ohishi K."/>
            <person name="Motoyama A."/>
            <person name="Aizu T."/>
            <person name="Enomoto A."/>
            <person name="Kondo K."/>
            <person name="Tanaka S."/>
            <person name="Hara Y."/>
            <person name="Koshikawa S."/>
            <person name="Sagara H."/>
            <person name="Miura T."/>
            <person name="Yokobori S."/>
            <person name="Miyagawa K."/>
            <person name="Suzuki Y."/>
            <person name="Kubo T."/>
            <person name="Oyama M."/>
            <person name="Kohara Y."/>
            <person name="Fujiyama A."/>
            <person name="Arakawa K."/>
            <person name="Katayama T."/>
            <person name="Toyoda A."/>
            <person name="Kunieda T."/>
        </authorList>
    </citation>
    <scope>NUCLEOTIDE SEQUENCE [LARGE SCALE GENOMIC DNA]</scope>
    <source>
        <strain evidence="11 12">YOKOZUNA-1</strain>
    </source>
</reference>
<dbReference type="PROSITE" id="PS50235">
    <property type="entry name" value="USP_3"/>
    <property type="match status" value="1"/>
</dbReference>
<evidence type="ECO:0000313" key="12">
    <source>
        <dbReference type="Proteomes" id="UP000186922"/>
    </source>
</evidence>
<dbReference type="PANTHER" id="PTHR21646">
    <property type="entry name" value="UBIQUITIN CARBOXYL-TERMINAL HYDROLASE"/>
    <property type="match status" value="1"/>
</dbReference>
<dbReference type="InterPro" id="IPR006615">
    <property type="entry name" value="Pept_C19_DUSP"/>
</dbReference>
<dbReference type="GO" id="GO:0004843">
    <property type="term" value="F:cysteine-type deubiquitinase activity"/>
    <property type="evidence" value="ECO:0007669"/>
    <property type="project" value="UniProtKB-UniRule"/>
</dbReference>
<dbReference type="PROSITE" id="PS00973">
    <property type="entry name" value="USP_2"/>
    <property type="match status" value="1"/>
</dbReference>
<evidence type="ECO:0000313" key="11">
    <source>
        <dbReference type="EMBL" id="GAU93550.1"/>
    </source>
</evidence>
<evidence type="ECO:0000256" key="1">
    <source>
        <dbReference type="ARBA" id="ARBA00000707"/>
    </source>
</evidence>
<feature type="region of interest" description="Disordered" evidence="8">
    <location>
        <begin position="643"/>
        <end position="663"/>
    </location>
</feature>
<evidence type="ECO:0000256" key="7">
    <source>
        <dbReference type="RuleBase" id="RU366025"/>
    </source>
</evidence>
<accession>A0A1D1UY79</accession>
<evidence type="ECO:0000259" key="10">
    <source>
        <dbReference type="PROSITE" id="PS51283"/>
    </source>
</evidence>
<name>A0A1D1UY79_RAMVA</name>
<dbReference type="PROSITE" id="PS00972">
    <property type="entry name" value="USP_1"/>
    <property type="match status" value="1"/>
</dbReference>
<feature type="region of interest" description="Disordered" evidence="8">
    <location>
        <begin position="1"/>
        <end position="31"/>
    </location>
</feature>
<dbReference type="InterPro" id="IPR028889">
    <property type="entry name" value="USP"/>
</dbReference>
<dbReference type="Gene3D" id="3.10.20.90">
    <property type="entry name" value="Phosphatidylinositol 3-kinase Catalytic Subunit, Chain A, domain 1"/>
    <property type="match status" value="1"/>
</dbReference>
<dbReference type="Proteomes" id="UP000186922">
    <property type="component" value="Unassembled WGS sequence"/>
</dbReference>
<dbReference type="EC" id="3.4.19.12" evidence="7"/>
<dbReference type="Gene3D" id="3.90.70.10">
    <property type="entry name" value="Cysteine proteinases"/>
    <property type="match status" value="2"/>
</dbReference>
<dbReference type="Gene3D" id="3.30.2230.10">
    <property type="entry name" value="DUSP-like"/>
    <property type="match status" value="1"/>
</dbReference>
<keyword evidence="3 7" id="KW-0645">Protease</keyword>
<dbReference type="InterPro" id="IPR038765">
    <property type="entry name" value="Papain-like_cys_pep_sf"/>
</dbReference>
<dbReference type="GO" id="GO:0016579">
    <property type="term" value="P:protein deubiquitination"/>
    <property type="evidence" value="ECO:0007669"/>
    <property type="project" value="InterPro"/>
</dbReference>
<evidence type="ECO:0000256" key="4">
    <source>
        <dbReference type="ARBA" id="ARBA00022786"/>
    </source>
</evidence>